<feature type="repeat" description="PPR" evidence="2">
    <location>
        <begin position="341"/>
        <end position="371"/>
    </location>
</feature>
<dbReference type="InterPro" id="IPR046848">
    <property type="entry name" value="E_motif"/>
</dbReference>
<sequence length="554" mass="61424">MLAAYLKALKFRSCENVEKQLLLIHGASVMNGFGSNLELNNRLIDLYSRQGNVKHARKLFDRIPKRDVVSWTVMISGFSRCGNHRNALLLFKEMRREAVRANQYTYGSVLKSCKDLACLKEGMQIQGCVEKGKFAGHVVVRTALLCLYASCGKMEDARLMFDSMKRRDLVSWNAMIDGYTAAAFADTSFSLFQLMLAEGKKPDCYTFGSLLRASIEVKCLQVVSELHGFAIKLGLGRSDPLAGSLVDAYVKCCSLANAWKLFNGTRKRDVIACTALITGFAQQNNCTSDAFDIFKDMILLKSEMDEVVVSSVLTICTSIASISIGRQIHGFALKSSQIRFDVALGNSLIDMYAKCGEIEDAVLAFEEMEEKDVRSWSSLVGGYGRHGNIEKAMDLYNRMEQEGIKPNGFTFLSLLSACSHTGETEVGLKIFNTMINKYGIEAREEHLSCIIDMLARSGYLEEAYELIRSKKGIVNFSSSTWGALLDACRRHGNVELSEVAAAELLRMEPNKPVNYINLASVYAATGAWDNALETRKLMKESGSCSKAPGYSLVY</sequence>
<reference evidence="3" key="1">
    <citation type="submission" date="2020-01" db="EMBL/GenBank/DDBJ databases">
        <authorList>
            <person name="Mishra B."/>
        </authorList>
    </citation>
    <scope>NUCLEOTIDE SEQUENCE [LARGE SCALE GENOMIC DNA]</scope>
</reference>
<dbReference type="InterPro" id="IPR046960">
    <property type="entry name" value="PPR_At4g14850-like_plant"/>
</dbReference>
<dbReference type="GO" id="GO:0003723">
    <property type="term" value="F:RNA binding"/>
    <property type="evidence" value="ECO:0007669"/>
    <property type="project" value="InterPro"/>
</dbReference>
<evidence type="ECO:0000313" key="4">
    <source>
        <dbReference type="Proteomes" id="UP000467841"/>
    </source>
</evidence>
<dbReference type="Proteomes" id="UP000467841">
    <property type="component" value="Unassembled WGS sequence"/>
</dbReference>
<organism evidence="3 4">
    <name type="scientific">Microthlaspi erraticum</name>
    <dbReference type="NCBI Taxonomy" id="1685480"/>
    <lineage>
        <taxon>Eukaryota</taxon>
        <taxon>Viridiplantae</taxon>
        <taxon>Streptophyta</taxon>
        <taxon>Embryophyta</taxon>
        <taxon>Tracheophyta</taxon>
        <taxon>Spermatophyta</taxon>
        <taxon>Magnoliopsida</taxon>
        <taxon>eudicotyledons</taxon>
        <taxon>Gunneridae</taxon>
        <taxon>Pentapetalae</taxon>
        <taxon>rosids</taxon>
        <taxon>malvids</taxon>
        <taxon>Brassicales</taxon>
        <taxon>Brassicaceae</taxon>
        <taxon>Coluteocarpeae</taxon>
        <taxon>Microthlaspi</taxon>
    </lineage>
</organism>
<name>A0A6D2HFW2_9BRAS</name>
<evidence type="ECO:0000256" key="2">
    <source>
        <dbReference type="PROSITE-ProRule" id="PRU00708"/>
    </source>
</evidence>
<keyword evidence="1" id="KW-0677">Repeat</keyword>
<dbReference type="OrthoDB" id="1859199at2759"/>
<accession>A0A6D2HFW2</accession>
<feature type="repeat" description="PPR" evidence="2">
    <location>
        <begin position="372"/>
        <end position="406"/>
    </location>
</feature>
<dbReference type="FunFam" id="1.25.40.10:FF:000090">
    <property type="entry name" value="Pentatricopeptide repeat-containing protein, chloroplastic"/>
    <property type="match status" value="1"/>
</dbReference>
<evidence type="ECO:0000313" key="3">
    <source>
        <dbReference type="EMBL" id="CAA7013240.1"/>
    </source>
</evidence>
<dbReference type="Pfam" id="PF20431">
    <property type="entry name" value="E_motif"/>
    <property type="match status" value="1"/>
</dbReference>
<feature type="repeat" description="PPR" evidence="2">
    <location>
        <begin position="168"/>
        <end position="202"/>
    </location>
</feature>
<dbReference type="SUPFAM" id="SSF48452">
    <property type="entry name" value="TPR-like"/>
    <property type="match status" value="1"/>
</dbReference>
<dbReference type="EMBL" id="CACVBM020000033">
    <property type="protein sequence ID" value="CAA7013240.1"/>
    <property type="molecule type" value="Genomic_DNA"/>
</dbReference>
<keyword evidence="4" id="KW-1185">Reference proteome</keyword>
<dbReference type="PANTHER" id="PTHR47926:SF417">
    <property type="entry name" value="PENTACOTRIPEPTIDE-REPEAT REGION OF PRORP DOMAIN-CONTAINING PROTEIN"/>
    <property type="match status" value="1"/>
</dbReference>
<evidence type="ECO:0000256" key="1">
    <source>
        <dbReference type="ARBA" id="ARBA00022737"/>
    </source>
</evidence>
<dbReference type="PANTHER" id="PTHR47926">
    <property type="entry name" value="PENTATRICOPEPTIDE REPEAT-CONTAINING PROTEIN"/>
    <property type="match status" value="1"/>
</dbReference>
<evidence type="ECO:0008006" key="5">
    <source>
        <dbReference type="Google" id="ProtNLM"/>
    </source>
</evidence>
<comment type="caution">
    <text evidence="3">The sequence shown here is derived from an EMBL/GenBank/DDBJ whole genome shotgun (WGS) entry which is preliminary data.</text>
</comment>
<feature type="repeat" description="PPR" evidence="2">
    <location>
        <begin position="67"/>
        <end position="101"/>
    </location>
</feature>
<proteinExistence type="predicted"/>
<dbReference type="InterPro" id="IPR011990">
    <property type="entry name" value="TPR-like_helical_dom_sf"/>
</dbReference>
<gene>
    <name evidence="3" type="ORF">MERR_LOCUS474</name>
</gene>
<dbReference type="Gene3D" id="1.25.40.10">
    <property type="entry name" value="Tetratricopeptide repeat domain"/>
    <property type="match status" value="5"/>
</dbReference>
<dbReference type="InterPro" id="IPR002885">
    <property type="entry name" value="PPR_rpt"/>
</dbReference>
<dbReference type="Pfam" id="PF13041">
    <property type="entry name" value="PPR_2"/>
    <property type="match status" value="2"/>
</dbReference>
<dbReference type="PROSITE" id="PS51375">
    <property type="entry name" value="PPR"/>
    <property type="match status" value="4"/>
</dbReference>
<protein>
    <recommendedName>
        <fullName evidence="5">Pentacotripeptide-repeat region of PRORP domain-containing protein</fullName>
    </recommendedName>
</protein>
<dbReference type="Pfam" id="PF01535">
    <property type="entry name" value="PPR"/>
    <property type="match status" value="3"/>
</dbReference>
<dbReference type="AlphaFoldDB" id="A0A6D2HFW2"/>
<dbReference type="FunFam" id="1.25.40.10:FF:000227">
    <property type="entry name" value="Pentatricopeptide repeat-containing protein At3g13880"/>
    <property type="match status" value="1"/>
</dbReference>
<dbReference type="GO" id="GO:0009451">
    <property type="term" value="P:RNA modification"/>
    <property type="evidence" value="ECO:0007669"/>
    <property type="project" value="InterPro"/>
</dbReference>
<dbReference type="NCBIfam" id="TIGR00756">
    <property type="entry name" value="PPR"/>
    <property type="match status" value="6"/>
</dbReference>
<dbReference type="FunFam" id="1.25.40.10:FF:000381">
    <property type="entry name" value="Pentatricopeptide repeat-containing protein"/>
    <property type="match status" value="1"/>
</dbReference>